<feature type="compositionally biased region" description="Low complexity" evidence="1">
    <location>
        <begin position="1"/>
        <end position="23"/>
    </location>
</feature>
<dbReference type="STRING" id="93625.A0A409VUJ6"/>
<dbReference type="InParanoid" id="A0A409VUJ6"/>
<feature type="compositionally biased region" description="Low complexity" evidence="1">
    <location>
        <begin position="144"/>
        <end position="154"/>
    </location>
</feature>
<protein>
    <submittedName>
        <fullName evidence="2">Uncharacterized protein</fullName>
    </submittedName>
</protein>
<accession>A0A409VUJ6</accession>
<organism evidence="2 3">
    <name type="scientific">Psilocybe cyanescens</name>
    <dbReference type="NCBI Taxonomy" id="93625"/>
    <lineage>
        <taxon>Eukaryota</taxon>
        <taxon>Fungi</taxon>
        <taxon>Dikarya</taxon>
        <taxon>Basidiomycota</taxon>
        <taxon>Agaricomycotina</taxon>
        <taxon>Agaricomycetes</taxon>
        <taxon>Agaricomycetidae</taxon>
        <taxon>Agaricales</taxon>
        <taxon>Agaricineae</taxon>
        <taxon>Strophariaceae</taxon>
        <taxon>Psilocybe</taxon>
    </lineage>
</organism>
<feature type="compositionally biased region" description="Polar residues" evidence="1">
    <location>
        <begin position="155"/>
        <end position="166"/>
    </location>
</feature>
<dbReference type="EMBL" id="NHYD01003920">
    <property type="protein sequence ID" value="PPQ69918.1"/>
    <property type="molecule type" value="Genomic_DNA"/>
</dbReference>
<dbReference type="OrthoDB" id="2590867at2759"/>
<keyword evidence="3" id="KW-1185">Reference proteome</keyword>
<name>A0A409VUJ6_PSICY</name>
<reference evidence="2 3" key="1">
    <citation type="journal article" date="2018" name="Evol. Lett.">
        <title>Horizontal gene cluster transfer increased hallucinogenic mushroom diversity.</title>
        <authorList>
            <person name="Reynolds H.T."/>
            <person name="Vijayakumar V."/>
            <person name="Gluck-Thaler E."/>
            <person name="Korotkin H.B."/>
            <person name="Matheny P.B."/>
            <person name="Slot J.C."/>
        </authorList>
    </citation>
    <scope>NUCLEOTIDE SEQUENCE [LARGE SCALE GENOMIC DNA]</scope>
    <source>
        <strain evidence="2 3">2631</strain>
    </source>
</reference>
<feature type="compositionally biased region" description="Polar residues" evidence="1">
    <location>
        <begin position="91"/>
        <end position="127"/>
    </location>
</feature>
<feature type="region of interest" description="Disordered" evidence="1">
    <location>
        <begin position="1"/>
        <end position="24"/>
    </location>
</feature>
<feature type="compositionally biased region" description="Polar residues" evidence="1">
    <location>
        <begin position="186"/>
        <end position="202"/>
    </location>
</feature>
<evidence type="ECO:0000256" key="1">
    <source>
        <dbReference type="SAM" id="MobiDB-lite"/>
    </source>
</evidence>
<comment type="caution">
    <text evidence="2">The sequence shown here is derived from an EMBL/GenBank/DDBJ whole genome shotgun (WGS) entry which is preliminary data.</text>
</comment>
<evidence type="ECO:0000313" key="2">
    <source>
        <dbReference type="EMBL" id="PPQ69918.1"/>
    </source>
</evidence>
<sequence>MNTNTEPHTTTTTSSGTKGSDFGNKIRGAVEVVHGVGENIRGTFLGAVDTMGHRGPTQNDDIAQQGRLEMERGLAHLRGSKPRVPMEGHSFGTSTVQTHEPSLSHPSTITGASGESQVNHPMTQGNAPASYEAGPGPTNPNSAGDDQGLGLGDQNTTYGTGETSYPSHHREDAISAVPPAQLHDIQATSNNPGQSHNMTSEYDPSRAQYRNKVGHAEYGSKVPPNDLNRDGFGVGTGNAYSTGGPVN</sequence>
<dbReference type="AlphaFoldDB" id="A0A409VUJ6"/>
<feature type="region of interest" description="Disordered" evidence="1">
    <location>
        <begin position="185"/>
        <end position="247"/>
    </location>
</feature>
<evidence type="ECO:0000313" key="3">
    <source>
        <dbReference type="Proteomes" id="UP000283269"/>
    </source>
</evidence>
<dbReference type="Proteomes" id="UP000283269">
    <property type="component" value="Unassembled WGS sequence"/>
</dbReference>
<feature type="region of interest" description="Disordered" evidence="1">
    <location>
        <begin position="80"/>
        <end position="170"/>
    </location>
</feature>
<gene>
    <name evidence="2" type="ORF">CVT25_002476</name>
</gene>
<proteinExistence type="predicted"/>